<accession>A0A834F0Q2</accession>
<keyword evidence="2" id="KW-1133">Transmembrane helix</keyword>
<keyword evidence="2" id="KW-0472">Membrane</keyword>
<reference evidence="3" key="1">
    <citation type="journal article" name="BMC Genomics">
        <title>Long-read sequencing and de novo genome assembly of marine medaka (Oryzias melastigma).</title>
        <authorList>
            <person name="Liang P."/>
            <person name="Saqib H.S.A."/>
            <person name="Ni X."/>
            <person name="Shen Y."/>
        </authorList>
    </citation>
    <scope>NUCLEOTIDE SEQUENCE</scope>
    <source>
        <strain evidence="3">Bigg-433</strain>
    </source>
</reference>
<evidence type="ECO:0000313" key="3">
    <source>
        <dbReference type="EMBL" id="KAF6716804.1"/>
    </source>
</evidence>
<feature type="region of interest" description="Disordered" evidence="1">
    <location>
        <begin position="142"/>
        <end position="183"/>
    </location>
</feature>
<dbReference type="Proteomes" id="UP000646548">
    <property type="component" value="Unassembled WGS sequence"/>
</dbReference>
<evidence type="ECO:0000313" key="4">
    <source>
        <dbReference type="Proteomes" id="UP000646548"/>
    </source>
</evidence>
<evidence type="ECO:0000256" key="1">
    <source>
        <dbReference type="SAM" id="MobiDB-lite"/>
    </source>
</evidence>
<comment type="caution">
    <text evidence="3">The sequence shown here is derived from an EMBL/GenBank/DDBJ whole genome shotgun (WGS) entry which is preliminary data.</text>
</comment>
<dbReference type="AlphaFoldDB" id="A0A834F0Q2"/>
<evidence type="ECO:0000256" key="2">
    <source>
        <dbReference type="SAM" id="Phobius"/>
    </source>
</evidence>
<name>A0A834F0Q2_ORYME</name>
<proteinExistence type="predicted"/>
<feature type="transmembrane region" description="Helical" evidence="2">
    <location>
        <begin position="73"/>
        <end position="98"/>
    </location>
</feature>
<keyword evidence="2" id="KW-0812">Transmembrane</keyword>
<protein>
    <submittedName>
        <fullName evidence="3">Uncharacterized protein</fullName>
    </submittedName>
</protein>
<sequence length="183" mass="20289">MKNQPVFSQSEGLCQSHWFWSLKTDLRSELRVSEELVPMWTWAHPNANTERLVILDSGQNSNNVPATYIRGDLGLLVLVQMFLSESLVICWFFVLLLASSSSPPYFLLSELPLTAGALLPGLLVQPDSSSAIGPSGDSVEVMGRVHGLGPPPHQEQHLLGKRSPGFKREEEMNGDRSEARYTD</sequence>
<dbReference type="EMBL" id="WKFB01000923">
    <property type="protein sequence ID" value="KAF6716804.1"/>
    <property type="molecule type" value="Genomic_DNA"/>
</dbReference>
<organism evidence="3 4">
    <name type="scientific">Oryzias melastigma</name>
    <name type="common">Marine medaka</name>
    <dbReference type="NCBI Taxonomy" id="30732"/>
    <lineage>
        <taxon>Eukaryota</taxon>
        <taxon>Metazoa</taxon>
        <taxon>Chordata</taxon>
        <taxon>Craniata</taxon>
        <taxon>Vertebrata</taxon>
        <taxon>Euteleostomi</taxon>
        <taxon>Actinopterygii</taxon>
        <taxon>Neopterygii</taxon>
        <taxon>Teleostei</taxon>
        <taxon>Neoteleostei</taxon>
        <taxon>Acanthomorphata</taxon>
        <taxon>Ovalentaria</taxon>
        <taxon>Atherinomorphae</taxon>
        <taxon>Beloniformes</taxon>
        <taxon>Adrianichthyidae</taxon>
        <taxon>Oryziinae</taxon>
        <taxon>Oryzias</taxon>
    </lineage>
</organism>
<feature type="compositionally biased region" description="Basic and acidic residues" evidence="1">
    <location>
        <begin position="166"/>
        <end position="183"/>
    </location>
</feature>
<gene>
    <name evidence="3" type="ORF">FQA47_017152</name>
</gene>